<accession>A0A4R0ISU7</accession>
<comment type="caution">
    <text evidence="1">The sequence shown here is derived from an EMBL/GenBank/DDBJ whole genome shotgun (WGS) entry which is preliminary data.</text>
</comment>
<keyword evidence="2" id="KW-1185">Reference proteome</keyword>
<name>A0A4R0ISU7_9ACTN</name>
<evidence type="ECO:0000313" key="1">
    <source>
        <dbReference type="EMBL" id="TCC36933.1"/>
    </source>
</evidence>
<dbReference type="EMBL" id="SJKA01000003">
    <property type="protein sequence ID" value="TCC36933.1"/>
    <property type="molecule type" value="Genomic_DNA"/>
</dbReference>
<dbReference type="Proteomes" id="UP000292695">
    <property type="component" value="Unassembled WGS sequence"/>
</dbReference>
<protein>
    <submittedName>
        <fullName evidence="1">Uncharacterized protein</fullName>
    </submittedName>
</protein>
<evidence type="ECO:0000313" key="2">
    <source>
        <dbReference type="Proteomes" id="UP000292695"/>
    </source>
</evidence>
<reference evidence="1 2" key="1">
    <citation type="submission" date="2019-02" db="EMBL/GenBank/DDBJ databases">
        <title>Kribbella capetownensis sp. nov. and Kribbella speibonae sp. nov., isolated from soil.</title>
        <authorList>
            <person name="Curtis S.M."/>
            <person name="Norton I."/>
            <person name="Everest G.J."/>
            <person name="Meyers P.R."/>
        </authorList>
    </citation>
    <scope>NUCLEOTIDE SEQUENCE [LARGE SCALE GENOMIC DNA]</scope>
    <source>
        <strain evidence="1 2">DSM 27082</strain>
    </source>
</reference>
<gene>
    <name evidence="1" type="ORF">E0H50_09610</name>
</gene>
<dbReference type="OrthoDB" id="5110616at2"/>
<proteinExistence type="predicted"/>
<dbReference type="RefSeq" id="WP_131286280.1">
    <property type="nucleotide sequence ID" value="NZ_SJKA01000003.1"/>
</dbReference>
<dbReference type="AlphaFoldDB" id="A0A4R0ISU7"/>
<organism evidence="1 2">
    <name type="scientific">Kribbella sindirgiensis</name>
    <dbReference type="NCBI Taxonomy" id="1124744"/>
    <lineage>
        <taxon>Bacteria</taxon>
        <taxon>Bacillati</taxon>
        <taxon>Actinomycetota</taxon>
        <taxon>Actinomycetes</taxon>
        <taxon>Propionibacteriales</taxon>
        <taxon>Kribbellaceae</taxon>
        <taxon>Kribbella</taxon>
    </lineage>
</organism>
<sequence length="154" mass="17330">MKKVTHALTMNGRVHGEVKDPDLLPREVIEQRLGLLDGVDRYSLSLWRLPVGVPFDRVDLAVWPQEYVQVAGSADRMTVEVRRPGDPGERQYVVGRAVPDNSGPAGEVVIRWNGCESRVYSYEVFSAAEAAEVFVRYYETGQVPDTFRLRALPL</sequence>